<dbReference type="AlphaFoldDB" id="A0A4Y9ZLA9"/>
<reference evidence="2 3" key="1">
    <citation type="submission" date="2019-02" db="EMBL/GenBank/DDBJ databases">
        <title>Genome sequencing of the rare red list fungi Hericium alpestre (H. flagellum).</title>
        <authorList>
            <person name="Buettner E."/>
            <person name="Kellner H."/>
        </authorList>
    </citation>
    <scope>NUCLEOTIDE SEQUENCE [LARGE SCALE GENOMIC DNA]</scope>
    <source>
        <strain evidence="2 3">DSM 108284</strain>
    </source>
</reference>
<protein>
    <submittedName>
        <fullName evidence="2">Uncharacterized protein</fullName>
    </submittedName>
</protein>
<dbReference type="EMBL" id="SFCI01001899">
    <property type="protein sequence ID" value="TFY74743.1"/>
    <property type="molecule type" value="Genomic_DNA"/>
</dbReference>
<sequence>MAVKPPLKRRVKLRGAQVARQQTAHLRVVNPDTPDESSAVVDGLRGQTPHRDQDDRSAIVPESLYSAALMPEQTDSLQVPAARDIDPIATTSPSVHSADSMLNEDDIPTAPTANVIKSPVVVEEHEITEPHTYEQSSAAFARAHPSRTDKMFGIKRPLHFRGTGWGRNSSYKDKYPGDEMYEELGPDARIWHVYLDEAEAFDGDMIEAKL</sequence>
<evidence type="ECO:0000313" key="2">
    <source>
        <dbReference type="EMBL" id="TFY74743.1"/>
    </source>
</evidence>
<evidence type="ECO:0000313" key="3">
    <source>
        <dbReference type="Proteomes" id="UP000298061"/>
    </source>
</evidence>
<dbReference type="OrthoDB" id="3235960at2759"/>
<keyword evidence="3" id="KW-1185">Reference proteome</keyword>
<proteinExistence type="predicted"/>
<gene>
    <name evidence="2" type="ORF">EWM64_g9269</name>
</gene>
<name>A0A4Y9ZLA9_9AGAM</name>
<comment type="caution">
    <text evidence="2">The sequence shown here is derived from an EMBL/GenBank/DDBJ whole genome shotgun (WGS) entry which is preliminary data.</text>
</comment>
<accession>A0A4Y9ZLA9</accession>
<feature type="region of interest" description="Disordered" evidence="1">
    <location>
        <begin position="30"/>
        <end position="56"/>
    </location>
</feature>
<evidence type="ECO:0000256" key="1">
    <source>
        <dbReference type="SAM" id="MobiDB-lite"/>
    </source>
</evidence>
<dbReference type="Proteomes" id="UP000298061">
    <property type="component" value="Unassembled WGS sequence"/>
</dbReference>
<organism evidence="2 3">
    <name type="scientific">Hericium alpestre</name>
    <dbReference type="NCBI Taxonomy" id="135208"/>
    <lineage>
        <taxon>Eukaryota</taxon>
        <taxon>Fungi</taxon>
        <taxon>Dikarya</taxon>
        <taxon>Basidiomycota</taxon>
        <taxon>Agaricomycotina</taxon>
        <taxon>Agaricomycetes</taxon>
        <taxon>Russulales</taxon>
        <taxon>Hericiaceae</taxon>
        <taxon>Hericium</taxon>
    </lineage>
</organism>